<dbReference type="EMBL" id="JAHWQX010000001">
    <property type="protein sequence ID" value="MBW3096134.1"/>
    <property type="molecule type" value="Genomic_DNA"/>
</dbReference>
<protein>
    <submittedName>
        <fullName evidence="4">NUDIX domain-containing protein</fullName>
    </submittedName>
</protein>
<evidence type="ECO:0000313" key="4">
    <source>
        <dbReference type="EMBL" id="MBW3096134.1"/>
    </source>
</evidence>
<keyword evidence="5" id="KW-1185">Reference proteome</keyword>
<evidence type="ECO:0000259" key="3">
    <source>
        <dbReference type="PROSITE" id="PS51462"/>
    </source>
</evidence>
<evidence type="ECO:0000256" key="2">
    <source>
        <dbReference type="ARBA" id="ARBA00022801"/>
    </source>
</evidence>
<comment type="cofactor">
    <cofactor evidence="1">
        <name>Mg(2+)</name>
        <dbReference type="ChEBI" id="CHEBI:18420"/>
    </cofactor>
</comment>
<dbReference type="PROSITE" id="PS51462">
    <property type="entry name" value="NUDIX"/>
    <property type="match status" value="1"/>
</dbReference>
<feature type="domain" description="Nudix hydrolase" evidence="3">
    <location>
        <begin position="36"/>
        <end position="160"/>
    </location>
</feature>
<organism evidence="4 5">
    <name type="scientific">Pseudohoeflea coraliihabitans</name>
    <dbReference type="NCBI Taxonomy" id="2860393"/>
    <lineage>
        <taxon>Bacteria</taxon>
        <taxon>Pseudomonadati</taxon>
        <taxon>Pseudomonadota</taxon>
        <taxon>Alphaproteobacteria</taxon>
        <taxon>Hyphomicrobiales</taxon>
        <taxon>Rhizobiaceae</taxon>
        <taxon>Pseudohoeflea</taxon>
    </lineage>
</organism>
<dbReference type="Pfam" id="PF00293">
    <property type="entry name" value="NUDIX"/>
    <property type="match status" value="1"/>
</dbReference>
<keyword evidence="2" id="KW-0378">Hydrolase</keyword>
<sequence>MSDSAQHAASAPAEKRSLGARLLTFVLHRWFFVSRGMTLGVRAACFDAQGRIFLVRHSYVGGWHMPGGGVERGQTAQAALRRELLEEGCLEIVGEPEMLAVFFNARMSRRDHVVFYRCAVRQIREKMPDREIIEARFFAPDALPEGVTPATRRRIDELRDGAPHADFW</sequence>
<evidence type="ECO:0000256" key="1">
    <source>
        <dbReference type="ARBA" id="ARBA00001946"/>
    </source>
</evidence>
<dbReference type="RefSeq" id="WP_219158078.1">
    <property type="nucleotide sequence ID" value="NZ_JAHWQX010000001.1"/>
</dbReference>
<name>A0ABS6WM34_9HYPH</name>
<dbReference type="InterPro" id="IPR000086">
    <property type="entry name" value="NUDIX_hydrolase_dom"/>
</dbReference>
<comment type="caution">
    <text evidence="4">The sequence shown here is derived from an EMBL/GenBank/DDBJ whole genome shotgun (WGS) entry which is preliminary data.</text>
</comment>
<dbReference type="Proteomes" id="UP001430804">
    <property type="component" value="Unassembled WGS sequence"/>
</dbReference>
<proteinExistence type="predicted"/>
<reference evidence="4" key="1">
    <citation type="submission" date="2021-07" db="EMBL/GenBank/DDBJ databases">
        <title>Pseudohoeflea marina sp. nov. a polyhydroxyalcanoate-producing bacterium.</title>
        <authorList>
            <person name="Zheng W."/>
            <person name="Yu S."/>
            <person name="Huang Y."/>
        </authorList>
    </citation>
    <scope>NUCLEOTIDE SEQUENCE</scope>
    <source>
        <strain evidence="4">DP4N28-3</strain>
    </source>
</reference>
<gene>
    <name evidence="4" type="ORF">KY465_02445</name>
</gene>
<evidence type="ECO:0000313" key="5">
    <source>
        <dbReference type="Proteomes" id="UP001430804"/>
    </source>
</evidence>
<dbReference type="PANTHER" id="PTHR43046:SF14">
    <property type="entry name" value="MUTT_NUDIX FAMILY PROTEIN"/>
    <property type="match status" value="1"/>
</dbReference>
<dbReference type="CDD" id="cd04680">
    <property type="entry name" value="NUDIX_Hydrolase"/>
    <property type="match status" value="1"/>
</dbReference>
<accession>A0ABS6WM34</accession>
<dbReference type="PANTHER" id="PTHR43046">
    <property type="entry name" value="GDP-MANNOSE MANNOSYL HYDROLASE"/>
    <property type="match status" value="1"/>
</dbReference>